<gene>
    <name evidence="2" type="ORF">GUITHDRAFT_154501</name>
</gene>
<evidence type="ECO:0000313" key="3">
    <source>
        <dbReference type="EnsemblProtists" id="EKX39277"/>
    </source>
</evidence>
<dbReference type="Proteomes" id="UP000011087">
    <property type="component" value="Unassembled WGS sequence"/>
</dbReference>
<dbReference type="InterPro" id="IPR003877">
    <property type="entry name" value="SPRY_dom"/>
</dbReference>
<reference evidence="4" key="2">
    <citation type="submission" date="2012-11" db="EMBL/GenBank/DDBJ databases">
        <authorList>
            <person name="Kuo A."/>
            <person name="Curtis B.A."/>
            <person name="Tanifuji G."/>
            <person name="Burki F."/>
            <person name="Gruber A."/>
            <person name="Irimia M."/>
            <person name="Maruyama S."/>
            <person name="Arias M.C."/>
            <person name="Ball S.G."/>
            <person name="Gile G.H."/>
            <person name="Hirakawa Y."/>
            <person name="Hopkins J.F."/>
            <person name="Rensing S.A."/>
            <person name="Schmutz J."/>
            <person name="Symeonidi A."/>
            <person name="Elias M."/>
            <person name="Eveleigh R.J."/>
            <person name="Herman E.K."/>
            <person name="Klute M.J."/>
            <person name="Nakayama T."/>
            <person name="Obornik M."/>
            <person name="Reyes-Prieto A."/>
            <person name="Armbrust E.V."/>
            <person name="Aves S.J."/>
            <person name="Beiko R.G."/>
            <person name="Coutinho P."/>
            <person name="Dacks J.B."/>
            <person name="Durnford D.G."/>
            <person name="Fast N.M."/>
            <person name="Green B.R."/>
            <person name="Grisdale C."/>
            <person name="Hempe F."/>
            <person name="Henrissat B."/>
            <person name="Hoppner M.P."/>
            <person name="Ishida K.-I."/>
            <person name="Kim E."/>
            <person name="Koreny L."/>
            <person name="Kroth P.G."/>
            <person name="Liu Y."/>
            <person name="Malik S.-B."/>
            <person name="Maier U.G."/>
            <person name="McRose D."/>
            <person name="Mock T."/>
            <person name="Neilson J.A."/>
            <person name="Onodera N.T."/>
            <person name="Poole A.M."/>
            <person name="Pritham E.J."/>
            <person name="Richards T.A."/>
            <person name="Rocap G."/>
            <person name="Roy S.W."/>
            <person name="Sarai C."/>
            <person name="Schaack S."/>
            <person name="Shirato S."/>
            <person name="Slamovits C.H."/>
            <person name="Spencer D.F."/>
            <person name="Suzuki S."/>
            <person name="Worden A.Z."/>
            <person name="Zauner S."/>
            <person name="Barry K."/>
            <person name="Bell C."/>
            <person name="Bharti A.K."/>
            <person name="Crow J.A."/>
            <person name="Grimwood J."/>
            <person name="Kramer R."/>
            <person name="Lindquist E."/>
            <person name="Lucas S."/>
            <person name="Salamov A."/>
            <person name="McFadden G.I."/>
            <person name="Lane C.E."/>
            <person name="Keeling P.J."/>
            <person name="Gray M.W."/>
            <person name="Grigoriev I.V."/>
            <person name="Archibald J.M."/>
        </authorList>
    </citation>
    <scope>NUCLEOTIDE SEQUENCE</scope>
    <source>
        <strain evidence="4">CCMP2712</strain>
    </source>
</reference>
<dbReference type="PROSITE" id="PS50188">
    <property type="entry name" value="B302_SPRY"/>
    <property type="match status" value="1"/>
</dbReference>
<dbReference type="EMBL" id="JH993041">
    <property type="protein sequence ID" value="EKX39277.1"/>
    <property type="molecule type" value="Genomic_DNA"/>
</dbReference>
<dbReference type="SUPFAM" id="SSF49899">
    <property type="entry name" value="Concanavalin A-like lectins/glucanases"/>
    <property type="match status" value="1"/>
</dbReference>
<dbReference type="KEGG" id="gtt:GUITHDRAFT_154501"/>
<dbReference type="Pfam" id="PF00622">
    <property type="entry name" value="SPRY"/>
    <property type="match status" value="1"/>
</dbReference>
<dbReference type="RefSeq" id="XP_005826257.1">
    <property type="nucleotide sequence ID" value="XM_005826200.1"/>
</dbReference>
<protein>
    <recommendedName>
        <fullName evidence="1">B30.2/SPRY domain-containing protein</fullName>
    </recommendedName>
</protein>
<evidence type="ECO:0000313" key="2">
    <source>
        <dbReference type="EMBL" id="EKX39277.1"/>
    </source>
</evidence>
<dbReference type="Gene3D" id="2.60.120.920">
    <property type="match status" value="1"/>
</dbReference>
<keyword evidence="4" id="KW-1185">Reference proteome</keyword>
<organism evidence="2">
    <name type="scientific">Guillardia theta (strain CCMP2712)</name>
    <name type="common">Cryptophyte</name>
    <dbReference type="NCBI Taxonomy" id="905079"/>
    <lineage>
        <taxon>Eukaryota</taxon>
        <taxon>Cryptophyceae</taxon>
        <taxon>Pyrenomonadales</taxon>
        <taxon>Geminigeraceae</taxon>
        <taxon>Guillardia</taxon>
    </lineage>
</organism>
<dbReference type="InterPro" id="IPR001870">
    <property type="entry name" value="B30.2/SPRY"/>
</dbReference>
<dbReference type="InterPro" id="IPR013320">
    <property type="entry name" value="ConA-like_dom_sf"/>
</dbReference>
<feature type="domain" description="B30.2/SPRY" evidence="1">
    <location>
        <begin position="55"/>
        <end position="243"/>
    </location>
</feature>
<accession>L1IT76</accession>
<evidence type="ECO:0000313" key="4">
    <source>
        <dbReference type="Proteomes" id="UP000011087"/>
    </source>
</evidence>
<dbReference type="EnsemblProtists" id="EKX39277">
    <property type="protein sequence ID" value="EKX39277"/>
    <property type="gene ID" value="GUITHDRAFT_154501"/>
</dbReference>
<evidence type="ECO:0000259" key="1">
    <source>
        <dbReference type="PROSITE" id="PS50188"/>
    </source>
</evidence>
<dbReference type="PaxDb" id="55529-EKX39277"/>
<dbReference type="InterPro" id="IPR043136">
    <property type="entry name" value="B30.2/SPRY_sf"/>
</dbReference>
<sequence>MCTEDRYPNLDLASTRPFPEDSSFTIIYEGPQNEFHVKSLPSNEQHWFRVRACSNNIMSRWCNKTLSVKTKEERGFSWDRAASHKETVISMEGQRVQRSPSSSHWVCAFGNKAFNLKRRYATIKVSGDSPYLYVGVAYKGAPVAEAYNNVSVLWRKGSGDLCFHGVRLNRSKLPSVSSASGELCYGGGDVVGIMVDVKLGKVAFFCNGVLARTASGLRTDVDVLPFVSLGSADVVAEFTTESFIPTTPRDFSSQRRLRS</sequence>
<reference evidence="2 4" key="1">
    <citation type="journal article" date="2012" name="Nature">
        <title>Algal genomes reveal evolutionary mosaicism and the fate of nucleomorphs.</title>
        <authorList>
            <consortium name="DOE Joint Genome Institute"/>
            <person name="Curtis B.A."/>
            <person name="Tanifuji G."/>
            <person name="Burki F."/>
            <person name="Gruber A."/>
            <person name="Irimia M."/>
            <person name="Maruyama S."/>
            <person name="Arias M.C."/>
            <person name="Ball S.G."/>
            <person name="Gile G.H."/>
            <person name="Hirakawa Y."/>
            <person name="Hopkins J.F."/>
            <person name="Kuo A."/>
            <person name="Rensing S.A."/>
            <person name="Schmutz J."/>
            <person name="Symeonidi A."/>
            <person name="Elias M."/>
            <person name="Eveleigh R.J."/>
            <person name="Herman E.K."/>
            <person name="Klute M.J."/>
            <person name="Nakayama T."/>
            <person name="Obornik M."/>
            <person name="Reyes-Prieto A."/>
            <person name="Armbrust E.V."/>
            <person name="Aves S.J."/>
            <person name="Beiko R.G."/>
            <person name="Coutinho P."/>
            <person name="Dacks J.B."/>
            <person name="Durnford D.G."/>
            <person name="Fast N.M."/>
            <person name="Green B.R."/>
            <person name="Grisdale C.J."/>
            <person name="Hempel F."/>
            <person name="Henrissat B."/>
            <person name="Hoppner M.P."/>
            <person name="Ishida K."/>
            <person name="Kim E."/>
            <person name="Koreny L."/>
            <person name="Kroth P.G."/>
            <person name="Liu Y."/>
            <person name="Malik S.B."/>
            <person name="Maier U.G."/>
            <person name="McRose D."/>
            <person name="Mock T."/>
            <person name="Neilson J.A."/>
            <person name="Onodera N.T."/>
            <person name="Poole A.M."/>
            <person name="Pritham E.J."/>
            <person name="Richards T.A."/>
            <person name="Rocap G."/>
            <person name="Roy S.W."/>
            <person name="Sarai C."/>
            <person name="Schaack S."/>
            <person name="Shirato S."/>
            <person name="Slamovits C.H."/>
            <person name="Spencer D.F."/>
            <person name="Suzuki S."/>
            <person name="Worden A.Z."/>
            <person name="Zauner S."/>
            <person name="Barry K."/>
            <person name="Bell C."/>
            <person name="Bharti A.K."/>
            <person name="Crow J.A."/>
            <person name="Grimwood J."/>
            <person name="Kramer R."/>
            <person name="Lindquist E."/>
            <person name="Lucas S."/>
            <person name="Salamov A."/>
            <person name="McFadden G.I."/>
            <person name="Lane C.E."/>
            <person name="Keeling P.J."/>
            <person name="Gray M.W."/>
            <person name="Grigoriev I.V."/>
            <person name="Archibald J.M."/>
        </authorList>
    </citation>
    <scope>NUCLEOTIDE SEQUENCE</scope>
    <source>
        <strain evidence="2 4">CCMP2712</strain>
    </source>
</reference>
<proteinExistence type="predicted"/>
<dbReference type="HOGENOM" id="CLU_1075405_0_0_1"/>
<dbReference type="GeneID" id="17296011"/>
<dbReference type="AlphaFoldDB" id="L1IT76"/>
<name>L1IT76_GUITC</name>
<reference evidence="3" key="3">
    <citation type="submission" date="2015-06" db="UniProtKB">
        <authorList>
            <consortium name="EnsemblProtists"/>
        </authorList>
    </citation>
    <scope>IDENTIFICATION</scope>
</reference>